<accession>A0ABM7WR58</accession>
<protein>
    <submittedName>
        <fullName evidence="3">Uncharacterized protein</fullName>
    </submittedName>
</protein>
<evidence type="ECO:0000256" key="1">
    <source>
        <dbReference type="SAM" id="MobiDB-lite"/>
    </source>
</evidence>
<proteinExistence type="predicted"/>
<keyword evidence="2" id="KW-0812">Transmembrane</keyword>
<keyword evidence="2" id="KW-0472">Membrane</keyword>
<sequence length="195" mass="20927">MTGPCLLVLGALGAIGAPPVQHHAAGREEVPTTALVVIVIVLAALPLLKRLQKRLERKTQLRLRVDEAGIECAYPGGVCRRAAWADLTEVRIRTTSEGPHLEDVFWGFHTGSEMPQVIVPHEVAVQSELLDALQRRLPGLDDEAVIRAMGCGEDRFFVVWSARAAPASGSERDAGPGVTHEDATTSNPQSQSNGT</sequence>
<organism evidence="3 4">
    <name type="scientific">Anaeromyxobacter oryzae</name>
    <dbReference type="NCBI Taxonomy" id="2918170"/>
    <lineage>
        <taxon>Bacteria</taxon>
        <taxon>Pseudomonadati</taxon>
        <taxon>Myxococcota</taxon>
        <taxon>Myxococcia</taxon>
        <taxon>Myxococcales</taxon>
        <taxon>Cystobacterineae</taxon>
        <taxon>Anaeromyxobacteraceae</taxon>
        <taxon>Anaeromyxobacter</taxon>
    </lineage>
</organism>
<evidence type="ECO:0000256" key="2">
    <source>
        <dbReference type="SAM" id="Phobius"/>
    </source>
</evidence>
<keyword evidence="2" id="KW-1133">Transmembrane helix</keyword>
<evidence type="ECO:0000313" key="3">
    <source>
        <dbReference type="EMBL" id="BDG01946.1"/>
    </source>
</evidence>
<feature type="compositionally biased region" description="Basic and acidic residues" evidence="1">
    <location>
        <begin position="170"/>
        <end position="183"/>
    </location>
</feature>
<evidence type="ECO:0000313" key="4">
    <source>
        <dbReference type="Proteomes" id="UP001162891"/>
    </source>
</evidence>
<dbReference type="EMBL" id="AP025591">
    <property type="protein sequence ID" value="BDG01946.1"/>
    <property type="molecule type" value="Genomic_DNA"/>
</dbReference>
<keyword evidence="4" id="KW-1185">Reference proteome</keyword>
<dbReference type="RefSeq" id="WP_248358964.1">
    <property type="nucleotide sequence ID" value="NZ_AP025591.1"/>
</dbReference>
<feature type="compositionally biased region" description="Polar residues" evidence="1">
    <location>
        <begin position="184"/>
        <end position="195"/>
    </location>
</feature>
<feature type="region of interest" description="Disordered" evidence="1">
    <location>
        <begin position="166"/>
        <end position="195"/>
    </location>
</feature>
<reference evidence="4" key="1">
    <citation type="journal article" date="2022" name="Int. J. Syst. Evol. Microbiol.">
        <title>Anaeromyxobacter oryzae sp. nov., Anaeromyxobacter diazotrophicus sp. nov. and Anaeromyxobacter paludicola sp. nov., isolated from paddy soils.</title>
        <authorList>
            <person name="Itoh H."/>
            <person name="Xu Z."/>
            <person name="Mise K."/>
            <person name="Masuda Y."/>
            <person name="Ushijima N."/>
            <person name="Hayakawa C."/>
            <person name="Shiratori Y."/>
            <person name="Senoo K."/>
        </authorList>
    </citation>
    <scope>NUCLEOTIDE SEQUENCE [LARGE SCALE GENOMIC DNA]</scope>
    <source>
        <strain evidence="4">Red232</strain>
    </source>
</reference>
<name>A0ABM7WR58_9BACT</name>
<feature type="transmembrane region" description="Helical" evidence="2">
    <location>
        <begin position="32"/>
        <end position="48"/>
    </location>
</feature>
<dbReference type="Proteomes" id="UP001162891">
    <property type="component" value="Chromosome"/>
</dbReference>
<gene>
    <name evidence="3" type="ORF">AMOR_09420</name>
</gene>